<keyword evidence="25" id="KW-1185">Reference proteome</keyword>
<evidence type="ECO:0000256" key="11">
    <source>
        <dbReference type="ARBA" id="ARBA00022741"/>
    </source>
</evidence>
<reference evidence="23 25" key="2">
    <citation type="journal article" date="2014" name="BMC Genomics">
        <title>An improved genome release (version Mt4.0) for the model legume Medicago truncatula.</title>
        <authorList>
            <person name="Tang H."/>
            <person name="Krishnakumar V."/>
            <person name="Bidwell S."/>
            <person name="Rosen B."/>
            <person name="Chan A."/>
            <person name="Zhou S."/>
            <person name="Gentzbittel L."/>
            <person name="Childs K.L."/>
            <person name="Yandell M."/>
            <person name="Gundlach H."/>
            <person name="Mayer K.F."/>
            <person name="Schwartz D.C."/>
            <person name="Town C.D."/>
        </authorList>
    </citation>
    <scope>GENOME REANNOTATION</scope>
    <source>
        <strain evidence="23">A17</strain>
        <strain evidence="24 25">cv. Jemalong A17</strain>
    </source>
</reference>
<dbReference type="GO" id="GO:0005524">
    <property type="term" value="F:ATP binding"/>
    <property type="evidence" value="ECO:0007669"/>
    <property type="project" value="UniProtKB-UniRule"/>
</dbReference>
<dbReference type="InterPro" id="IPR008271">
    <property type="entry name" value="Ser/Thr_kinase_AS"/>
</dbReference>
<keyword evidence="8 21" id="KW-0812">Transmembrane</keyword>
<dbReference type="InterPro" id="IPR017441">
    <property type="entry name" value="Protein_kinase_ATP_BS"/>
</dbReference>
<keyword evidence="14 21" id="KW-1133">Transmembrane helix</keyword>
<feature type="binding site" evidence="20">
    <location>
        <position position="603"/>
    </location>
    <ligand>
        <name>ATP</name>
        <dbReference type="ChEBI" id="CHEBI:30616"/>
    </ligand>
</feature>
<evidence type="ECO:0000256" key="17">
    <source>
        <dbReference type="ARBA" id="ARBA00023180"/>
    </source>
</evidence>
<dbReference type="FunFam" id="3.30.200.20:FF:000661">
    <property type="entry name" value="Serine-threonine protein kinase plant-type"/>
    <property type="match status" value="1"/>
</dbReference>
<dbReference type="InterPro" id="IPR000719">
    <property type="entry name" value="Prot_kinase_dom"/>
</dbReference>
<dbReference type="PANTHER" id="PTHR27008:SF585">
    <property type="entry name" value="PROTEIN KINASE DOMAIN-CONTAINING PROTEIN"/>
    <property type="match status" value="1"/>
</dbReference>
<dbReference type="FunFam" id="1.10.510.10:FF:000358">
    <property type="entry name" value="Putative leucine-rich repeat receptor-like serine/threonine-protein kinase"/>
    <property type="match status" value="1"/>
</dbReference>
<dbReference type="Gene3D" id="1.10.510.10">
    <property type="entry name" value="Transferase(Phosphotransferase) domain 1"/>
    <property type="match status" value="1"/>
</dbReference>
<keyword evidence="15 21" id="KW-0472">Membrane</keyword>
<keyword evidence="5" id="KW-0597">Phosphoprotein</keyword>
<dbReference type="SMART" id="SM00369">
    <property type="entry name" value="LRR_TYP"/>
    <property type="match status" value="8"/>
</dbReference>
<evidence type="ECO:0000256" key="21">
    <source>
        <dbReference type="SAM" id="Phobius"/>
    </source>
</evidence>
<comment type="catalytic activity">
    <reaction evidence="19">
        <text>L-seryl-[protein] + ATP = O-phospho-L-seryl-[protein] + ADP + H(+)</text>
        <dbReference type="Rhea" id="RHEA:17989"/>
        <dbReference type="Rhea" id="RHEA-COMP:9863"/>
        <dbReference type="Rhea" id="RHEA-COMP:11604"/>
        <dbReference type="ChEBI" id="CHEBI:15378"/>
        <dbReference type="ChEBI" id="CHEBI:29999"/>
        <dbReference type="ChEBI" id="CHEBI:30616"/>
        <dbReference type="ChEBI" id="CHEBI:83421"/>
        <dbReference type="ChEBI" id="CHEBI:456216"/>
        <dbReference type="EC" id="2.7.11.1"/>
    </reaction>
</comment>
<dbReference type="FunFam" id="3.80.10.10:FF:000095">
    <property type="entry name" value="LRR receptor-like serine/threonine-protein kinase GSO1"/>
    <property type="match status" value="1"/>
</dbReference>
<evidence type="ECO:0000256" key="10">
    <source>
        <dbReference type="ARBA" id="ARBA00022737"/>
    </source>
</evidence>
<keyword evidence="7" id="KW-0808">Transferase</keyword>
<dbReference type="PROSITE" id="PS50011">
    <property type="entry name" value="PROTEIN_KINASE_DOM"/>
    <property type="match status" value="1"/>
</dbReference>
<dbReference type="InterPro" id="IPR051809">
    <property type="entry name" value="Plant_receptor-like_S/T_kinase"/>
</dbReference>
<evidence type="ECO:0000256" key="3">
    <source>
        <dbReference type="ARBA" id="ARBA00022475"/>
    </source>
</evidence>
<accession>A0A072TQV7</accession>
<evidence type="ECO:0000256" key="1">
    <source>
        <dbReference type="ARBA" id="ARBA00004162"/>
    </source>
</evidence>
<keyword evidence="11 20" id="KW-0547">Nucleotide-binding</keyword>
<keyword evidence="12 23" id="KW-0418">Kinase</keyword>
<dbReference type="Pfam" id="PF00560">
    <property type="entry name" value="LRR_1"/>
    <property type="match status" value="9"/>
</dbReference>
<proteinExistence type="predicted"/>
<keyword evidence="9" id="KW-0732">Signal</keyword>
<keyword evidence="17" id="KW-0325">Glycoprotein</keyword>
<dbReference type="InterPro" id="IPR001611">
    <property type="entry name" value="Leu-rich_rpt"/>
</dbReference>
<evidence type="ECO:0000256" key="19">
    <source>
        <dbReference type="ARBA" id="ARBA00048679"/>
    </source>
</evidence>
<feature type="domain" description="Protein kinase" evidence="22">
    <location>
        <begin position="575"/>
        <end position="854"/>
    </location>
</feature>
<evidence type="ECO:0000256" key="2">
    <source>
        <dbReference type="ARBA" id="ARBA00012513"/>
    </source>
</evidence>
<evidence type="ECO:0000313" key="24">
    <source>
        <dbReference type="EnsemblPlants" id="KEH19859"/>
    </source>
</evidence>
<dbReference type="InterPro" id="IPR032675">
    <property type="entry name" value="LRR_dom_sf"/>
</dbReference>
<keyword evidence="16 23" id="KW-0675">Receptor</keyword>
<comment type="subcellular location">
    <subcellularLocation>
        <location evidence="1">Cell membrane</location>
        <topology evidence="1">Single-pass membrane protein</topology>
    </subcellularLocation>
</comment>
<evidence type="ECO:0000256" key="16">
    <source>
        <dbReference type="ARBA" id="ARBA00023170"/>
    </source>
</evidence>
<dbReference type="GO" id="GO:0005886">
    <property type="term" value="C:plasma membrane"/>
    <property type="evidence" value="ECO:0007669"/>
    <property type="project" value="UniProtKB-SubCell"/>
</dbReference>
<evidence type="ECO:0000256" key="20">
    <source>
        <dbReference type="PROSITE-ProRule" id="PRU10141"/>
    </source>
</evidence>
<dbReference type="AlphaFoldDB" id="A0A072TQV7"/>
<keyword evidence="10" id="KW-0677">Repeat</keyword>
<evidence type="ECO:0000256" key="7">
    <source>
        <dbReference type="ARBA" id="ARBA00022679"/>
    </source>
</evidence>
<dbReference type="SMART" id="SM00220">
    <property type="entry name" value="S_TKc"/>
    <property type="match status" value="1"/>
</dbReference>
<dbReference type="SUPFAM" id="SSF56112">
    <property type="entry name" value="Protein kinase-like (PK-like)"/>
    <property type="match status" value="1"/>
</dbReference>
<evidence type="ECO:0000313" key="25">
    <source>
        <dbReference type="Proteomes" id="UP000002051"/>
    </source>
</evidence>
<reference evidence="23 25" key="1">
    <citation type="journal article" date="2011" name="Nature">
        <title>The Medicago genome provides insight into the evolution of rhizobial symbioses.</title>
        <authorList>
            <person name="Young N.D."/>
            <person name="Debelle F."/>
            <person name="Oldroyd G.E."/>
            <person name="Geurts R."/>
            <person name="Cannon S.B."/>
            <person name="Udvardi M.K."/>
            <person name="Benedito V.A."/>
            <person name="Mayer K.F."/>
            <person name="Gouzy J."/>
            <person name="Schoof H."/>
            <person name="Van de Peer Y."/>
            <person name="Proost S."/>
            <person name="Cook D.R."/>
            <person name="Meyers B.C."/>
            <person name="Spannagl M."/>
            <person name="Cheung F."/>
            <person name="De Mita S."/>
            <person name="Krishnakumar V."/>
            <person name="Gundlach H."/>
            <person name="Zhou S."/>
            <person name="Mudge J."/>
            <person name="Bharti A.K."/>
            <person name="Murray J.D."/>
            <person name="Naoumkina M.A."/>
            <person name="Rosen B."/>
            <person name="Silverstein K.A."/>
            <person name="Tang H."/>
            <person name="Rombauts S."/>
            <person name="Zhao P.X."/>
            <person name="Zhou P."/>
            <person name="Barbe V."/>
            <person name="Bardou P."/>
            <person name="Bechner M."/>
            <person name="Bellec A."/>
            <person name="Berger A."/>
            <person name="Berges H."/>
            <person name="Bidwell S."/>
            <person name="Bisseling T."/>
            <person name="Choisne N."/>
            <person name="Couloux A."/>
            <person name="Denny R."/>
            <person name="Deshpande S."/>
            <person name="Dai X."/>
            <person name="Doyle J.J."/>
            <person name="Dudez A.M."/>
            <person name="Farmer A.D."/>
            <person name="Fouteau S."/>
            <person name="Franken C."/>
            <person name="Gibelin C."/>
            <person name="Gish J."/>
            <person name="Goldstein S."/>
            <person name="Gonzalez A.J."/>
            <person name="Green P.J."/>
            <person name="Hallab A."/>
            <person name="Hartog M."/>
            <person name="Hua A."/>
            <person name="Humphray S.J."/>
            <person name="Jeong D.H."/>
            <person name="Jing Y."/>
            <person name="Jocker A."/>
            <person name="Kenton S.M."/>
            <person name="Kim D.J."/>
            <person name="Klee K."/>
            <person name="Lai H."/>
            <person name="Lang C."/>
            <person name="Lin S."/>
            <person name="Macmil S.L."/>
            <person name="Magdelenat G."/>
            <person name="Matthews L."/>
            <person name="McCorrison J."/>
            <person name="Monaghan E.L."/>
            <person name="Mun J.H."/>
            <person name="Najar F.Z."/>
            <person name="Nicholson C."/>
            <person name="Noirot C."/>
            <person name="O'Bleness M."/>
            <person name="Paule C.R."/>
            <person name="Poulain J."/>
            <person name="Prion F."/>
            <person name="Qin B."/>
            <person name="Qu C."/>
            <person name="Retzel E.F."/>
            <person name="Riddle C."/>
            <person name="Sallet E."/>
            <person name="Samain S."/>
            <person name="Samson N."/>
            <person name="Sanders I."/>
            <person name="Saurat O."/>
            <person name="Scarpelli C."/>
            <person name="Schiex T."/>
            <person name="Segurens B."/>
            <person name="Severin A.J."/>
            <person name="Sherrier D.J."/>
            <person name="Shi R."/>
            <person name="Sims S."/>
            <person name="Singer S.R."/>
            <person name="Sinharoy S."/>
            <person name="Sterck L."/>
            <person name="Viollet A."/>
            <person name="Wang B.B."/>
            <person name="Wang K."/>
            <person name="Wang M."/>
            <person name="Wang X."/>
            <person name="Warfsmann J."/>
            <person name="Weissenbach J."/>
            <person name="White D.D."/>
            <person name="White J.D."/>
            <person name="Wiley G.B."/>
            <person name="Wincker P."/>
            <person name="Xing Y."/>
            <person name="Yang L."/>
            <person name="Yao Z."/>
            <person name="Ying F."/>
            <person name="Zhai J."/>
            <person name="Zhou L."/>
            <person name="Zuber A."/>
            <person name="Denarie J."/>
            <person name="Dixon R.A."/>
            <person name="May G.D."/>
            <person name="Schwartz D.C."/>
            <person name="Rogers J."/>
            <person name="Quetier F."/>
            <person name="Town C.D."/>
            <person name="Roe B.A."/>
        </authorList>
    </citation>
    <scope>NUCLEOTIDE SEQUENCE [LARGE SCALE GENOMIC DNA]</scope>
    <source>
        <strain evidence="23">A17</strain>
        <strain evidence="24 25">cv. Jemalong A17</strain>
    </source>
</reference>
<dbReference type="Gene3D" id="3.30.200.20">
    <property type="entry name" value="Phosphorylase Kinase, domain 1"/>
    <property type="match status" value="1"/>
</dbReference>
<dbReference type="PANTHER" id="PTHR27008">
    <property type="entry name" value="OS04G0122200 PROTEIN"/>
    <property type="match status" value="1"/>
</dbReference>
<gene>
    <name evidence="23" type="ordered locus">MTR_8g469600</name>
</gene>
<dbReference type="PROSITE" id="PS00108">
    <property type="entry name" value="PROTEIN_KINASE_ST"/>
    <property type="match status" value="1"/>
</dbReference>
<evidence type="ECO:0000256" key="4">
    <source>
        <dbReference type="ARBA" id="ARBA00022527"/>
    </source>
</evidence>
<dbReference type="PaxDb" id="3880-AES83252"/>
<comment type="catalytic activity">
    <reaction evidence="18">
        <text>L-threonyl-[protein] + ATP = O-phospho-L-threonyl-[protein] + ADP + H(+)</text>
        <dbReference type="Rhea" id="RHEA:46608"/>
        <dbReference type="Rhea" id="RHEA-COMP:11060"/>
        <dbReference type="Rhea" id="RHEA-COMP:11605"/>
        <dbReference type="ChEBI" id="CHEBI:15378"/>
        <dbReference type="ChEBI" id="CHEBI:30013"/>
        <dbReference type="ChEBI" id="CHEBI:30616"/>
        <dbReference type="ChEBI" id="CHEBI:61977"/>
        <dbReference type="ChEBI" id="CHEBI:456216"/>
        <dbReference type="EC" id="2.7.11.1"/>
    </reaction>
</comment>
<feature type="transmembrane region" description="Helical" evidence="21">
    <location>
        <begin position="516"/>
        <end position="538"/>
    </location>
</feature>
<dbReference type="EC" id="2.7.11.1" evidence="2"/>
<keyword evidence="4" id="KW-0723">Serine/threonine-protein kinase</keyword>
<dbReference type="eggNOG" id="KOG1075">
    <property type="taxonomic scope" value="Eukaryota"/>
</dbReference>
<dbReference type="SUPFAM" id="SSF52058">
    <property type="entry name" value="L domain-like"/>
    <property type="match status" value="1"/>
</dbReference>
<dbReference type="EnsemblPlants" id="KEH19859">
    <property type="protein sequence ID" value="KEH19859"/>
    <property type="gene ID" value="MTR_8g469600"/>
</dbReference>
<evidence type="ECO:0000313" key="23">
    <source>
        <dbReference type="EMBL" id="KEH19859.1"/>
    </source>
</evidence>
<evidence type="ECO:0000256" key="9">
    <source>
        <dbReference type="ARBA" id="ARBA00022729"/>
    </source>
</evidence>
<dbReference type="GO" id="GO:0004674">
    <property type="term" value="F:protein serine/threonine kinase activity"/>
    <property type="evidence" value="ECO:0007669"/>
    <property type="project" value="UniProtKB-KW"/>
</dbReference>
<evidence type="ECO:0000256" key="18">
    <source>
        <dbReference type="ARBA" id="ARBA00047899"/>
    </source>
</evidence>
<dbReference type="InterPro" id="IPR011009">
    <property type="entry name" value="Kinase-like_dom_sf"/>
</dbReference>
<dbReference type="HOGENOM" id="CLU_000288_22_0_1"/>
<name>A0A072TQV7_MEDTR</name>
<evidence type="ECO:0000259" key="22">
    <source>
        <dbReference type="PROSITE" id="PS50011"/>
    </source>
</evidence>
<evidence type="ECO:0000256" key="13">
    <source>
        <dbReference type="ARBA" id="ARBA00022840"/>
    </source>
</evidence>
<organism evidence="23 25">
    <name type="scientific">Medicago truncatula</name>
    <name type="common">Barrel medic</name>
    <name type="synonym">Medicago tribuloides</name>
    <dbReference type="NCBI Taxonomy" id="3880"/>
    <lineage>
        <taxon>Eukaryota</taxon>
        <taxon>Viridiplantae</taxon>
        <taxon>Streptophyta</taxon>
        <taxon>Embryophyta</taxon>
        <taxon>Tracheophyta</taxon>
        <taxon>Spermatophyta</taxon>
        <taxon>Magnoliopsida</taxon>
        <taxon>eudicotyledons</taxon>
        <taxon>Gunneridae</taxon>
        <taxon>Pentapetalae</taxon>
        <taxon>rosids</taxon>
        <taxon>fabids</taxon>
        <taxon>Fabales</taxon>
        <taxon>Fabaceae</taxon>
        <taxon>Papilionoideae</taxon>
        <taxon>50 kb inversion clade</taxon>
        <taxon>NPAAA clade</taxon>
        <taxon>Hologalegina</taxon>
        <taxon>IRL clade</taxon>
        <taxon>Trifolieae</taxon>
        <taxon>Medicago</taxon>
    </lineage>
</organism>
<evidence type="ECO:0000256" key="12">
    <source>
        <dbReference type="ARBA" id="ARBA00022777"/>
    </source>
</evidence>
<reference evidence="24" key="3">
    <citation type="submission" date="2015-04" db="UniProtKB">
        <authorList>
            <consortium name="EnsemblPlants"/>
        </authorList>
    </citation>
    <scope>IDENTIFICATION</scope>
    <source>
        <strain evidence="24">cv. Jemalong A17</strain>
    </source>
</reference>
<dbReference type="PROSITE" id="PS51450">
    <property type="entry name" value="LRR"/>
    <property type="match status" value="1"/>
</dbReference>
<evidence type="ECO:0000256" key="8">
    <source>
        <dbReference type="ARBA" id="ARBA00022692"/>
    </source>
</evidence>
<dbReference type="SUPFAM" id="SSF52047">
    <property type="entry name" value="RNI-like"/>
    <property type="match status" value="1"/>
</dbReference>
<keyword evidence="13 20" id="KW-0067">ATP-binding</keyword>
<keyword evidence="6" id="KW-0433">Leucine-rich repeat</keyword>
<protein>
    <recommendedName>
        <fullName evidence="2">non-specific serine/threonine protein kinase</fullName>
        <ecNumber evidence="2">2.7.11.1</ecNumber>
    </recommendedName>
</protein>
<evidence type="ECO:0000256" key="6">
    <source>
        <dbReference type="ARBA" id="ARBA00022614"/>
    </source>
</evidence>
<evidence type="ECO:0000256" key="14">
    <source>
        <dbReference type="ARBA" id="ARBA00022989"/>
    </source>
</evidence>
<sequence length="860" mass="95949">MTFLRDVRFDDNNLNESLPTDFSTSFHNLKISLYVRLSPIHVYNNLFGNLPSCICHELPNLRMFYLSHNDISGNMPTVWNQCKELERLSLAFNSFNKGPMPGGIRSMTKLQRLYLMGNNLEGTIPEEIGYLDKLEVLYFLPNLQYLFLNDNNFVGNIPNNIFNCSNLIQFQLNGNAFTGTLPNTAFGDLGLLKSFLIDDNNLTIEDSHQFFTSLTNCRYLKYLDLSGNHIPNLPKSIGNITSEYIRAKSCGIGGYIPLEVGNMSNLLQFSLSGNNITGPIPPTFKRLQKLQVLNLSNNGLQGSFIEELCEMKSLGELYLQNNKLSGVLPTCLGNMISLIRIHVGSNSLNSRIPLSLWRLRDILEINFSSNSLIGILPPEIGNLRAIVLLELSRNQISSNIPTTINSLLTLQNLSLADNKLNGSIPKSLGEMVRLISLDLSKNMLTGVIPKSLESLLYLQNINFSYNRLQGEIPDGGHFKNFTAQSFMHNEALCGDPRLQVPTCGKQVKKWSMEKKLILKCILPIVVSAILVVACIILLKHNKRRKNENTLERGLSTLGAPRRISYYELLQATNGLNESNFLGRGGFGSVYQGKLLDGEMIAVKVIDLQSEAKSKSFDVECNAMRNLRHRNLVKIISSCSNLDFKSLVMEFMSNGSVDKWLYSNNYCLNFLQRLNIMIDVASALEYLHHGSSIPVVHCDLKPSNVLLDKNMVAHVSDFGIAKLMDEGQSQTHTQTLATIGYLAPEYGSRGIVSVKGDVYSYGIMIMEIFTRRKPTDDMFVAELSLKTWISQSLPNSIMEVMDSNLVQITGDQIDDLSTHISSIFSLALSCCEDSPKARINMADVIATLIKINTLVVGANTV</sequence>
<dbReference type="InterPro" id="IPR003591">
    <property type="entry name" value="Leu-rich_rpt_typical-subtyp"/>
</dbReference>
<dbReference type="PROSITE" id="PS00107">
    <property type="entry name" value="PROTEIN_KINASE_ATP"/>
    <property type="match status" value="1"/>
</dbReference>
<dbReference type="Gene3D" id="3.80.10.10">
    <property type="entry name" value="Ribonuclease Inhibitor"/>
    <property type="match status" value="2"/>
</dbReference>
<dbReference type="Proteomes" id="UP000002051">
    <property type="component" value="Chromosome 8"/>
</dbReference>
<evidence type="ECO:0000256" key="5">
    <source>
        <dbReference type="ARBA" id="ARBA00022553"/>
    </source>
</evidence>
<evidence type="ECO:0000256" key="15">
    <source>
        <dbReference type="ARBA" id="ARBA00023136"/>
    </source>
</evidence>
<dbReference type="Pfam" id="PF00069">
    <property type="entry name" value="Pkinase"/>
    <property type="match status" value="1"/>
</dbReference>
<dbReference type="EMBL" id="CM001224">
    <property type="protein sequence ID" value="KEH19859.1"/>
    <property type="molecule type" value="Genomic_DNA"/>
</dbReference>
<keyword evidence="3" id="KW-1003">Cell membrane</keyword>